<dbReference type="RefSeq" id="XP_006875375.1">
    <property type="nucleotide sequence ID" value="XM_006875313.1"/>
</dbReference>
<dbReference type="OrthoDB" id="3238794at2759"/>
<dbReference type="GO" id="GO:0005516">
    <property type="term" value="F:calmodulin binding"/>
    <property type="evidence" value="ECO:0007669"/>
    <property type="project" value="UniProtKB-KW"/>
</dbReference>
<feature type="compositionally biased region" description="Polar residues" evidence="16">
    <location>
        <begin position="706"/>
        <end position="715"/>
    </location>
</feature>
<dbReference type="SUPFAM" id="SSF53639">
    <property type="entry name" value="AraD/HMP-PK domain-like"/>
    <property type="match status" value="1"/>
</dbReference>
<dbReference type="AlphaFoldDB" id="A0A9B0U8F3"/>
<evidence type="ECO:0000313" key="18">
    <source>
        <dbReference type="Proteomes" id="UP000504623"/>
    </source>
</evidence>
<keyword evidence="7" id="KW-0112">Calmodulin-binding</keyword>
<dbReference type="GO" id="GO:0005912">
    <property type="term" value="C:adherens junction"/>
    <property type="evidence" value="ECO:0007669"/>
    <property type="project" value="TreeGrafter"/>
</dbReference>
<dbReference type="InterPro" id="IPR036409">
    <property type="entry name" value="Aldolase_II/adducin_N_sf"/>
</dbReference>
<protein>
    <recommendedName>
        <fullName evidence="14">Alpha-adducin</fullName>
    </recommendedName>
    <alternativeName>
        <fullName evidence="15">Erythrocyte adducin subunit alpha</fullName>
    </alternativeName>
</protein>
<feature type="compositionally biased region" description="Polar residues" evidence="16">
    <location>
        <begin position="460"/>
        <end position="472"/>
    </location>
</feature>
<dbReference type="InterPro" id="IPR001303">
    <property type="entry name" value="Aldolase_II/adducin_N"/>
</dbReference>
<dbReference type="SMART" id="SM01007">
    <property type="entry name" value="Aldolase_II"/>
    <property type="match status" value="1"/>
</dbReference>
<comment type="subcellular location">
    <subcellularLocation>
        <location evidence="2">Cell membrane</location>
        <topology evidence="2">Peripheral membrane protein</topology>
        <orientation evidence="2">Cytoplasmic side</orientation>
    </subcellularLocation>
    <subcellularLocation>
        <location evidence="1">Cytoplasm</location>
        <location evidence="1">Cytoskeleton</location>
    </subcellularLocation>
</comment>
<dbReference type="GO" id="GO:1903393">
    <property type="term" value="P:positive regulation of adherens junction organization"/>
    <property type="evidence" value="ECO:0007669"/>
    <property type="project" value="TreeGrafter"/>
</dbReference>
<keyword evidence="4" id="KW-1003">Cell membrane</keyword>
<feature type="domain" description="Class II aldolase/adducin N-terminal" evidence="17">
    <location>
        <begin position="147"/>
        <end position="329"/>
    </location>
</feature>
<keyword evidence="6" id="KW-0597">Phosphoprotein</keyword>
<proteinExistence type="inferred from homology"/>
<dbReference type="FunFam" id="3.40.225.10:FF:000002">
    <property type="entry name" value="alpha-adducin isoform X2"/>
    <property type="match status" value="1"/>
</dbReference>
<keyword evidence="11" id="KW-0206">Cytoskeleton</keyword>
<feature type="compositionally biased region" description="Basic residues" evidence="16">
    <location>
        <begin position="750"/>
        <end position="772"/>
    </location>
</feature>
<evidence type="ECO:0000256" key="2">
    <source>
        <dbReference type="ARBA" id="ARBA00004413"/>
    </source>
</evidence>
<keyword evidence="9" id="KW-0472">Membrane</keyword>
<feature type="region of interest" description="Disordered" evidence="16">
    <location>
        <begin position="607"/>
        <end position="772"/>
    </location>
</feature>
<name>A0A9B0U8F3_CHRAS</name>
<evidence type="ECO:0000256" key="4">
    <source>
        <dbReference type="ARBA" id="ARBA00022475"/>
    </source>
</evidence>
<dbReference type="GO" id="GO:0005925">
    <property type="term" value="C:focal adhesion"/>
    <property type="evidence" value="ECO:0007669"/>
    <property type="project" value="TreeGrafter"/>
</dbReference>
<feature type="compositionally biased region" description="Basic and acidic residues" evidence="16">
    <location>
        <begin position="690"/>
        <end position="699"/>
    </location>
</feature>
<evidence type="ECO:0000313" key="19">
    <source>
        <dbReference type="RefSeq" id="XP_006875375.1"/>
    </source>
</evidence>
<reference evidence="19" key="1">
    <citation type="submission" date="2025-08" db="UniProtKB">
        <authorList>
            <consortium name="RefSeq"/>
        </authorList>
    </citation>
    <scope>IDENTIFICATION</scope>
    <source>
        <tissue evidence="19">Spleen</tissue>
    </source>
</reference>
<dbReference type="Proteomes" id="UP000504623">
    <property type="component" value="Unplaced"/>
</dbReference>
<dbReference type="GO" id="GO:0051016">
    <property type="term" value="P:barbed-end actin filament capping"/>
    <property type="evidence" value="ECO:0007669"/>
    <property type="project" value="TreeGrafter"/>
</dbReference>
<evidence type="ECO:0000256" key="9">
    <source>
        <dbReference type="ARBA" id="ARBA00023136"/>
    </source>
</evidence>
<evidence type="ECO:0000256" key="7">
    <source>
        <dbReference type="ARBA" id="ARBA00022860"/>
    </source>
</evidence>
<dbReference type="GO" id="GO:1903142">
    <property type="term" value="P:positive regulation of establishment of endothelial barrier"/>
    <property type="evidence" value="ECO:0007669"/>
    <property type="project" value="TreeGrafter"/>
</dbReference>
<comment type="similarity">
    <text evidence="3">Belongs to the aldolase class II family. Adducin subfamily.</text>
</comment>
<evidence type="ECO:0000256" key="15">
    <source>
        <dbReference type="ARBA" id="ARBA00076470"/>
    </source>
</evidence>
<dbReference type="GO" id="GO:0007010">
    <property type="term" value="P:cytoskeleton organization"/>
    <property type="evidence" value="ECO:0007669"/>
    <property type="project" value="UniProtKB-ARBA"/>
</dbReference>
<keyword evidence="8" id="KW-0007">Acetylation</keyword>
<gene>
    <name evidence="19" type="primary">ADD1</name>
</gene>
<dbReference type="GO" id="GO:0005886">
    <property type="term" value="C:plasma membrane"/>
    <property type="evidence" value="ECO:0007669"/>
    <property type="project" value="UniProtKB-SubCell"/>
</dbReference>
<keyword evidence="5" id="KW-0963">Cytoplasm</keyword>
<dbReference type="CTD" id="118"/>
<dbReference type="GO" id="GO:0005856">
    <property type="term" value="C:cytoskeleton"/>
    <property type="evidence" value="ECO:0007669"/>
    <property type="project" value="UniProtKB-SubCell"/>
</dbReference>
<dbReference type="GeneID" id="102825332"/>
<sequence>MNGDTRAAVVTSPPPTTAPHKERYFDRVDEKNPEYLRERNMAPDLRQDFNMMEQKKRVSMILQSPAFCEELESMIQEQFKKGKNPTGLLALQQIADFMTTNVPNVYPAAPQGGMAALNMSLGMVTPVNDLRGSDSIAYDKGEKLLRCKLAAFYRLADLFGWSQLIYNHITTRVSSEQEHFLIVPFGLLYSEVTASSLVKINLQGDVVDRGSTNLGVNQAGFTLHSAIYAARPDVKCIVHIHTPAGAAVSAMKCGLLPISPEALSLGEVAYHDYHGILVDEEEKVLIQKNLGPKSKVLILRNHGLVSVGETVEEAFYYIHNLVVACEIQVRTLASAGGPDNLVLLDPGKYKAKCRPPESPAGEGGTGSPPKWLIGEQEFEALMRMLDNLGYRTGYPYRYPALREKSKKYSDVEVPASVTGHSFASDGDSGTCSPLRHSFQKQQREKTRWLNSGRGDDASEEGQNGSSPKSKTKVWTSITHDHVKPLLQSLSSGVCVPSCITNCLWTKEDGQRASTSAVPNLFVPLNTNPKEVQEMRNKIREQNLQDIKTAGPQSQVLCGVMMDRSLVQGELVTASKAIIEKEYQPHVIVSTTGPNPFTTLTDRELEEYRREVERKQRGSGEDLEETREQKEKSPPEPPAAPQTPPSTPVKLEEEVPQEQTAGDDSDAATFKPTLPDLSPDEPSEALGFPTSDKEENEGPREAPGPQSPTRSPTASSPEPAPGQVTEEAPSPAAEEGAAVDPGSDGSPGKSPSKKKKKFRTPSFLKKSKKKSDS</sequence>
<dbReference type="NCBIfam" id="NF005451">
    <property type="entry name" value="PRK07044.1"/>
    <property type="match status" value="1"/>
</dbReference>
<dbReference type="PANTHER" id="PTHR10672">
    <property type="entry name" value="ADDUCIN"/>
    <property type="match status" value="1"/>
</dbReference>
<feature type="compositionally biased region" description="Low complexity" evidence="16">
    <location>
        <begin position="1"/>
        <end position="11"/>
    </location>
</feature>
<evidence type="ECO:0000256" key="3">
    <source>
        <dbReference type="ARBA" id="ARBA00006274"/>
    </source>
</evidence>
<evidence type="ECO:0000256" key="11">
    <source>
        <dbReference type="ARBA" id="ARBA00023212"/>
    </source>
</evidence>
<evidence type="ECO:0000256" key="16">
    <source>
        <dbReference type="SAM" id="MobiDB-lite"/>
    </source>
</evidence>
<evidence type="ECO:0000256" key="12">
    <source>
        <dbReference type="ARBA" id="ARBA00055853"/>
    </source>
</evidence>
<dbReference type="GO" id="GO:0014069">
    <property type="term" value="C:postsynaptic density"/>
    <property type="evidence" value="ECO:0007669"/>
    <property type="project" value="TreeGrafter"/>
</dbReference>
<dbReference type="CDD" id="cd00398">
    <property type="entry name" value="Aldolase_II"/>
    <property type="match status" value="1"/>
</dbReference>
<dbReference type="GO" id="GO:0051015">
    <property type="term" value="F:actin filament binding"/>
    <property type="evidence" value="ECO:0007669"/>
    <property type="project" value="TreeGrafter"/>
</dbReference>
<evidence type="ECO:0000256" key="14">
    <source>
        <dbReference type="ARBA" id="ARBA00072931"/>
    </source>
</evidence>
<dbReference type="PANTHER" id="PTHR10672:SF4">
    <property type="entry name" value="ALPHA-ADDUCIN"/>
    <property type="match status" value="1"/>
</dbReference>
<feature type="region of interest" description="Disordered" evidence="16">
    <location>
        <begin position="1"/>
        <end position="21"/>
    </location>
</feature>
<feature type="compositionally biased region" description="Pro residues" evidence="16">
    <location>
        <begin position="634"/>
        <end position="646"/>
    </location>
</feature>
<comment type="subunit">
    <text evidence="13">Heterodimer of an alpha and a beta subunit or an alpha and a gamma subunit.</text>
</comment>
<keyword evidence="10" id="KW-0009">Actin-binding</keyword>
<dbReference type="InterPro" id="IPR051017">
    <property type="entry name" value="Aldolase-II_Adducin_sf"/>
</dbReference>
<evidence type="ECO:0000256" key="10">
    <source>
        <dbReference type="ARBA" id="ARBA00023203"/>
    </source>
</evidence>
<evidence type="ECO:0000256" key="6">
    <source>
        <dbReference type="ARBA" id="ARBA00022553"/>
    </source>
</evidence>
<accession>A0A9B0U8F3</accession>
<evidence type="ECO:0000256" key="8">
    <source>
        <dbReference type="ARBA" id="ARBA00022990"/>
    </source>
</evidence>
<evidence type="ECO:0000256" key="1">
    <source>
        <dbReference type="ARBA" id="ARBA00004245"/>
    </source>
</evidence>
<feature type="compositionally biased region" description="Basic and acidic residues" evidence="16">
    <location>
        <begin position="607"/>
        <end position="633"/>
    </location>
</feature>
<evidence type="ECO:0000256" key="5">
    <source>
        <dbReference type="ARBA" id="ARBA00022490"/>
    </source>
</evidence>
<comment type="function">
    <text evidence="12">Membrane-cytoskeleton-associated protein that promotes the assembly of the spectrin-actin network. Binds to calmodulin.</text>
</comment>
<evidence type="ECO:0000256" key="13">
    <source>
        <dbReference type="ARBA" id="ARBA00065959"/>
    </source>
</evidence>
<organism evidence="18 19">
    <name type="scientific">Chrysochloris asiatica</name>
    <name type="common">Cape golden mole</name>
    <dbReference type="NCBI Taxonomy" id="185453"/>
    <lineage>
        <taxon>Eukaryota</taxon>
        <taxon>Metazoa</taxon>
        <taxon>Chordata</taxon>
        <taxon>Craniata</taxon>
        <taxon>Vertebrata</taxon>
        <taxon>Euteleostomi</taxon>
        <taxon>Mammalia</taxon>
        <taxon>Eutheria</taxon>
        <taxon>Afrotheria</taxon>
        <taxon>Chrysochloridae</taxon>
        <taxon>Chrysochlorinae</taxon>
        <taxon>Chrysochloris</taxon>
    </lineage>
</organism>
<dbReference type="Pfam" id="PF00596">
    <property type="entry name" value="Aldolase_II"/>
    <property type="match status" value="1"/>
</dbReference>
<feature type="compositionally biased region" description="Low complexity" evidence="16">
    <location>
        <begin position="725"/>
        <end position="749"/>
    </location>
</feature>
<keyword evidence="18" id="KW-1185">Reference proteome</keyword>
<evidence type="ECO:0000259" key="17">
    <source>
        <dbReference type="SMART" id="SM01007"/>
    </source>
</evidence>
<dbReference type="Gene3D" id="3.40.225.10">
    <property type="entry name" value="Class II aldolase/adducin N-terminal domain"/>
    <property type="match status" value="1"/>
</dbReference>
<feature type="region of interest" description="Disordered" evidence="16">
    <location>
        <begin position="419"/>
        <end position="472"/>
    </location>
</feature>